<evidence type="ECO:0000256" key="8">
    <source>
        <dbReference type="ARBA" id="ARBA00022741"/>
    </source>
</evidence>
<dbReference type="EC" id="2.7.13.3" evidence="3"/>
<dbReference type="SUPFAM" id="SSF47384">
    <property type="entry name" value="Homodimeric domain of signal transducing histidine kinase"/>
    <property type="match status" value="1"/>
</dbReference>
<dbReference type="PANTHER" id="PTHR45528:SF1">
    <property type="entry name" value="SENSOR HISTIDINE KINASE CPXA"/>
    <property type="match status" value="1"/>
</dbReference>
<keyword evidence="7 14" id="KW-0812">Transmembrane</keyword>
<keyword evidence="9 16" id="KW-0418">Kinase</keyword>
<comment type="catalytic activity">
    <reaction evidence="1">
        <text>ATP + protein L-histidine = ADP + protein N-phospho-L-histidine.</text>
        <dbReference type="EC" id="2.7.13.3"/>
    </reaction>
</comment>
<dbReference type="CDD" id="cd00082">
    <property type="entry name" value="HisKA"/>
    <property type="match status" value="1"/>
</dbReference>
<evidence type="ECO:0000259" key="15">
    <source>
        <dbReference type="PROSITE" id="PS50109"/>
    </source>
</evidence>
<dbReference type="InterPro" id="IPR036097">
    <property type="entry name" value="HisK_dim/P_sf"/>
</dbReference>
<evidence type="ECO:0000256" key="10">
    <source>
        <dbReference type="ARBA" id="ARBA00022840"/>
    </source>
</evidence>
<dbReference type="PROSITE" id="PS50109">
    <property type="entry name" value="HIS_KIN"/>
    <property type="match status" value="1"/>
</dbReference>
<evidence type="ECO:0000256" key="4">
    <source>
        <dbReference type="ARBA" id="ARBA00022475"/>
    </source>
</evidence>
<dbReference type="Proteomes" id="UP000017800">
    <property type="component" value="Unassembled WGS sequence"/>
</dbReference>
<sequence length="422" mass="48625">MKIRASLRLYVAVAMFLSGTLLVAGMSTVAVNYFFYGLDTSLTTFMRSEAFEFDAEDGKPYQVQEMTIATRWQDLPELIQNRFKDVHLENGKLAKKIDGIPILKVPTVRDFLMKLERDGKLRYISISFDDGDVKRSLAEERPKFLYILLFALAAITLFGVILLIMLKQVSEPVRQLRNWAKRLDKKQKNEPTPNFQYSELNVLAEIIESSLNSVQESVTREKEFLGYASHELRTPIAVTRSNAELLQKMIERGINTDKQLQVLDRIRRASFTMTDLTETLLWLNRQEHKQLAEESIVLGDLVFQIQSELRYLLEGKSVNVSISHDSTMLSIPPGLGRIVITNIIRNAFQHTYEGDVVIEQKQQSLLITNHNYSDNDNQHDLGFGLGLQLTDRLIKQYGWYYKNETLSDGRRVEIHFDHQQTT</sequence>
<dbReference type="GO" id="GO:0005524">
    <property type="term" value="F:ATP binding"/>
    <property type="evidence" value="ECO:0007669"/>
    <property type="project" value="UniProtKB-KW"/>
</dbReference>
<evidence type="ECO:0000256" key="7">
    <source>
        <dbReference type="ARBA" id="ARBA00022692"/>
    </source>
</evidence>
<dbReference type="InterPro" id="IPR005467">
    <property type="entry name" value="His_kinase_dom"/>
</dbReference>
<reference evidence="16 17" key="2">
    <citation type="submission" date="2013-11" db="EMBL/GenBank/DDBJ databases">
        <title>Whole genome shotgun sequence of Vibrio halioticoli NBRC 102217.</title>
        <authorList>
            <person name="Isaki S."/>
            <person name="Kimura A."/>
            <person name="Ohji S."/>
            <person name="Hosoyama A."/>
            <person name="Fujita N."/>
            <person name="Hashimoto M."/>
            <person name="Hosoyama Y."/>
            <person name="Yamazoe A."/>
        </authorList>
    </citation>
    <scope>NUCLEOTIDE SEQUENCE [LARGE SCALE GENOMIC DNA]</scope>
    <source>
        <strain evidence="16 17">NBRC 102217</strain>
    </source>
</reference>
<dbReference type="eggNOG" id="COG0642">
    <property type="taxonomic scope" value="Bacteria"/>
</dbReference>
<dbReference type="GO" id="GO:0005886">
    <property type="term" value="C:plasma membrane"/>
    <property type="evidence" value="ECO:0007669"/>
    <property type="project" value="UniProtKB-SubCell"/>
</dbReference>
<evidence type="ECO:0000313" key="16">
    <source>
        <dbReference type="EMBL" id="GAD88269.1"/>
    </source>
</evidence>
<keyword evidence="12" id="KW-0902">Two-component regulatory system</keyword>
<evidence type="ECO:0000256" key="14">
    <source>
        <dbReference type="SAM" id="Phobius"/>
    </source>
</evidence>
<proteinExistence type="predicted"/>
<comment type="caution">
    <text evidence="16">The sequence shown here is derived from an EMBL/GenBank/DDBJ whole genome shotgun (WGS) entry which is preliminary data.</text>
</comment>
<dbReference type="Gene3D" id="1.10.287.130">
    <property type="match status" value="1"/>
</dbReference>
<dbReference type="Gene3D" id="3.30.565.10">
    <property type="entry name" value="Histidine kinase-like ATPase, C-terminal domain"/>
    <property type="match status" value="1"/>
</dbReference>
<comment type="subcellular location">
    <subcellularLocation>
        <location evidence="2">Cell membrane</location>
        <topology evidence="2">Multi-pass membrane protein</topology>
    </subcellularLocation>
</comment>
<dbReference type="OrthoDB" id="9121563at2"/>
<dbReference type="EMBL" id="BAUJ01000004">
    <property type="protein sequence ID" value="GAD88269.1"/>
    <property type="molecule type" value="Genomic_DNA"/>
</dbReference>
<evidence type="ECO:0000313" key="17">
    <source>
        <dbReference type="Proteomes" id="UP000017800"/>
    </source>
</evidence>
<dbReference type="InterPro" id="IPR003661">
    <property type="entry name" value="HisK_dim/P_dom"/>
</dbReference>
<evidence type="ECO:0000256" key="5">
    <source>
        <dbReference type="ARBA" id="ARBA00022553"/>
    </source>
</evidence>
<feature type="domain" description="Histidine kinase" evidence="15">
    <location>
        <begin position="227"/>
        <end position="420"/>
    </location>
</feature>
<evidence type="ECO:0000256" key="11">
    <source>
        <dbReference type="ARBA" id="ARBA00022989"/>
    </source>
</evidence>
<dbReference type="PANTHER" id="PTHR45528">
    <property type="entry name" value="SENSOR HISTIDINE KINASE CPXA"/>
    <property type="match status" value="1"/>
</dbReference>
<organism evidence="16 17">
    <name type="scientific">Vibrio halioticoli NBRC 102217</name>
    <dbReference type="NCBI Taxonomy" id="1219072"/>
    <lineage>
        <taxon>Bacteria</taxon>
        <taxon>Pseudomonadati</taxon>
        <taxon>Pseudomonadota</taxon>
        <taxon>Gammaproteobacteria</taxon>
        <taxon>Vibrionales</taxon>
        <taxon>Vibrionaceae</taxon>
        <taxon>Vibrio</taxon>
    </lineage>
</organism>
<dbReference type="GO" id="GO:0000155">
    <property type="term" value="F:phosphorelay sensor kinase activity"/>
    <property type="evidence" value="ECO:0007669"/>
    <property type="project" value="InterPro"/>
</dbReference>
<evidence type="ECO:0000256" key="9">
    <source>
        <dbReference type="ARBA" id="ARBA00022777"/>
    </source>
</evidence>
<evidence type="ECO:0000256" key="13">
    <source>
        <dbReference type="ARBA" id="ARBA00023136"/>
    </source>
</evidence>
<name>V5EZL8_9VIBR</name>
<keyword evidence="10" id="KW-0067">ATP-binding</keyword>
<dbReference type="AlphaFoldDB" id="V5EZL8"/>
<keyword evidence="8" id="KW-0547">Nucleotide-binding</keyword>
<dbReference type="SUPFAM" id="SSF55874">
    <property type="entry name" value="ATPase domain of HSP90 chaperone/DNA topoisomerase II/histidine kinase"/>
    <property type="match status" value="1"/>
</dbReference>
<dbReference type="SMART" id="SM00388">
    <property type="entry name" value="HisKA"/>
    <property type="match status" value="1"/>
</dbReference>
<evidence type="ECO:0000256" key="3">
    <source>
        <dbReference type="ARBA" id="ARBA00012438"/>
    </source>
</evidence>
<keyword evidence="17" id="KW-1185">Reference proteome</keyword>
<evidence type="ECO:0000256" key="2">
    <source>
        <dbReference type="ARBA" id="ARBA00004651"/>
    </source>
</evidence>
<protein>
    <recommendedName>
        <fullName evidence="3">histidine kinase</fullName>
        <ecNumber evidence="3">2.7.13.3</ecNumber>
    </recommendedName>
</protein>
<feature type="transmembrane region" description="Helical" evidence="14">
    <location>
        <begin position="7"/>
        <end position="36"/>
    </location>
</feature>
<reference evidence="16 17" key="1">
    <citation type="submission" date="2013-10" db="EMBL/GenBank/DDBJ databases">
        <authorList>
            <person name="Ichikawa N."/>
            <person name="Kimura A."/>
            <person name="Ohji S."/>
            <person name="Hosoyama A."/>
            <person name="Fujita N."/>
        </authorList>
    </citation>
    <scope>NUCLEOTIDE SEQUENCE [LARGE SCALE GENOMIC DNA]</scope>
    <source>
        <strain evidence="16 17">NBRC 102217</strain>
    </source>
</reference>
<keyword evidence="11 14" id="KW-1133">Transmembrane helix</keyword>
<dbReference type="InterPro" id="IPR050398">
    <property type="entry name" value="HssS/ArlS-like"/>
</dbReference>
<evidence type="ECO:0000256" key="6">
    <source>
        <dbReference type="ARBA" id="ARBA00022679"/>
    </source>
</evidence>
<dbReference type="RefSeq" id="WP_023402659.1">
    <property type="nucleotide sequence ID" value="NZ_BAUJ01000004.1"/>
</dbReference>
<dbReference type="Pfam" id="PF00512">
    <property type="entry name" value="HisKA"/>
    <property type="match status" value="1"/>
</dbReference>
<accession>V5EZL8</accession>
<gene>
    <name evidence="16" type="ORF">VHA01S_004_00430</name>
</gene>
<evidence type="ECO:0000256" key="12">
    <source>
        <dbReference type="ARBA" id="ARBA00023012"/>
    </source>
</evidence>
<feature type="transmembrane region" description="Helical" evidence="14">
    <location>
        <begin position="144"/>
        <end position="166"/>
    </location>
</feature>
<keyword evidence="4" id="KW-1003">Cell membrane</keyword>
<keyword evidence="6" id="KW-0808">Transferase</keyword>
<keyword evidence="13 14" id="KW-0472">Membrane</keyword>
<dbReference type="InterPro" id="IPR036890">
    <property type="entry name" value="HATPase_C_sf"/>
</dbReference>
<keyword evidence="5" id="KW-0597">Phosphoprotein</keyword>
<evidence type="ECO:0000256" key="1">
    <source>
        <dbReference type="ARBA" id="ARBA00000085"/>
    </source>
</evidence>